<reference evidence="3" key="1">
    <citation type="submission" date="2015-08" db="EMBL/GenBank/DDBJ databases">
        <authorList>
            <person name="Varghese N."/>
        </authorList>
    </citation>
    <scope>NUCLEOTIDE SEQUENCE [LARGE SCALE GENOMIC DNA]</scope>
    <source>
        <strain evidence="3">DSM 17901</strain>
    </source>
</reference>
<dbReference type="EMBL" id="CYHA01000003">
    <property type="protein sequence ID" value="CUA83582.1"/>
    <property type="molecule type" value="Genomic_DNA"/>
</dbReference>
<keyword evidence="1" id="KW-0812">Transmembrane</keyword>
<feature type="transmembrane region" description="Helical" evidence="1">
    <location>
        <begin position="6"/>
        <end position="26"/>
    </location>
</feature>
<organism evidence="2 3">
    <name type="scientific">Gulbenkiania indica</name>
    <dbReference type="NCBI Taxonomy" id="375574"/>
    <lineage>
        <taxon>Bacteria</taxon>
        <taxon>Pseudomonadati</taxon>
        <taxon>Pseudomonadota</taxon>
        <taxon>Betaproteobacteria</taxon>
        <taxon>Neisseriales</taxon>
        <taxon>Chromobacteriaceae</taxon>
        <taxon>Gulbenkiania</taxon>
    </lineage>
</organism>
<dbReference type="OrthoDB" id="8592823at2"/>
<evidence type="ECO:0000313" key="2">
    <source>
        <dbReference type="EMBL" id="CUA83582.1"/>
    </source>
</evidence>
<protein>
    <submittedName>
        <fullName evidence="2">Uncharacterized protein</fullName>
    </submittedName>
</protein>
<proteinExistence type="predicted"/>
<dbReference type="AlphaFoldDB" id="A0A0K6GXY2"/>
<keyword evidence="1" id="KW-0472">Membrane</keyword>
<sequence>MLWLLRLWVIGMILMLGWAALSYVLTRNTVYLARARTALRYSLWVIVLVGLIAFVQRLAGVG</sequence>
<evidence type="ECO:0000313" key="3">
    <source>
        <dbReference type="Proteomes" id="UP000243535"/>
    </source>
</evidence>
<dbReference type="STRING" id="375574.GCA_001418035_01607"/>
<keyword evidence="1" id="KW-1133">Transmembrane helix</keyword>
<dbReference type="Proteomes" id="UP000243535">
    <property type="component" value="Unassembled WGS sequence"/>
</dbReference>
<dbReference type="RefSeq" id="WP_055433950.1">
    <property type="nucleotide sequence ID" value="NZ_CYHA01000003.1"/>
</dbReference>
<gene>
    <name evidence="2" type="ORF">Ga0061063_1815</name>
</gene>
<name>A0A0K6GXY2_9NEIS</name>
<keyword evidence="3" id="KW-1185">Reference proteome</keyword>
<accession>A0A0K6GXY2</accession>
<evidence type="ECO:0000256" key="1">
    <source>
        <dbReference type="SAM" id="Phobius"/>
    </source>
</evidence>
<feature type="transmembrane region" description="Helical" evidence="1">
    <location>
        <begin position="38"/>
        <end position="59"/>
    </location>
</feature>